<keyword evidence="3" id="KW-0333">Golgi apparatus</keyword>
<reference evidence="6 7" key="1">
    <citation type="journal article" date="2013" name="BMC Genomics">
        <title>Reconstruction of the lipid metabolism for the microalga Monoraphidium neglectum from its genome sequence reveals characteristics suitable for biofuel production.</title>
        <authorList>
            <person name="Bogen C."/>
            <person name="Al-Dilaimi A."/>
            <person name="Albersmeier A."/>
            <person name="Wichmann J."/>
            <person name="Grundmann M."/>
            <person name="Rupp O."/>
            <person name="Lauersen K.J."/>
            <person name="Blifernez-Klassen O."/>
            <person name="Kalinowski J."/>
            <person name="Goesmann A."/>
            <person name="Mussgnug J.H."/>
            <person name="Kruse O."/>
        </authorList>
    </citation>
    <scope>NUCLEOTIDE SEQUENCE [LARGE SCALE GENOMIC DNA]</scope>
    <source>
        <strain evidence="6 7">SAG 48.87</strain>
    </source>
</reference>
<comment type="similarity">
    <text evidence="2">Belongs to the glycosyltransferase 47 family.</text>
</comment>
<evidence type="ECO:0000256" key="3">
    <source>
        <dbReference type="ARBA" id="ARBA00023034"/>
    </source>
</evidence>
<dbReference type="KEGG" id="mng:MNEG_9106"/>
<dbReference type="AlphaFoldDB" id="A0A0D2MX90"/>
<dbReference type="GO" id="GO:0000139">
    <property type="term" value="C:Golgi membrane"/>
    <property type="evidence" value="ECO:0007669"/>
    <property type="project" value="UniProtKB-SubCell"/>
</dbReference>
<dbReference type="OrthoDB" id="533143at2759"/>
<dbReference type="EMBL" id="KK102040">
    <property type="protein sequence ID" value="KIY98855.1"/>
    <property type="molecule type" value="Genomic_DNA"/>
</dbReference>
<dbReference type="Pfam" id="PF03016">
    <property type="entry name" value="Exostosin_GT47"/>
    <property type="match status" value="1"/>
</dbReference>
<evidence type="ECO:0000256" key="4">
    <source>
        <dbReference type="SAM" id="MobiDB-lite"/>
    </source>
</evidence>
<dbReference type="PANTHER" id="PTHR11062">
    <property type="entry name" value="EXOSTOSIN HEPARAN SULFATE GLYCOSYLTRANSFERASE -RELATED"/>
    <property type="match status" value="1"/>
</dbReference>
<protein>
    <recommendedName>
        <fullName evidence="5">Exostosin GT47 domain-containing protein</fullName>
    </recommendedName>
</protein>
<evidence type="ECO:0000259" key="5">
    <source>
        <dbReference type="Pfam" id="PF03016"/>
    </source>
</evidence>
<proteinExistence type="inferred from homology"/>
<sequence>MAAKNVRHAATSLPPPPPPPPPAARGPARVFYVDASAAYSDDNIPRCDPEDPDSPLAAVQRLLAARRPGRGAAGGVVPHHSTGPYAGGWFVAQALLASEHVTTDESEASITYLDVHCYYATAMLSRRLRPKDVKRLGFDAAEVLGSVLKAAAASSTGSKTAVFLPGPLPARLRGKCKSELQLNSTFVVAHSRPATCVVPSRMMLAPVPSNDGAAPAPVPAPIAGTGWSGDGASGKLYKGRKVLLTFAGEASDAAGASAGMKLRHAAIKALQGGRGAVGRATCESCNGSARLAREDLLRLYRGSKFCLVIPGDGQAGRMLTEVVLQGCIPVFVGPPFATVPLASHLDYRSFSVAISVTNTKPWAASAAARKAVLKRKAGFEVNANVETIDEVLDEIQDLTAAEISELQGALEGARRAFMYRTRLDPGDPSATDLIVEQIVEWADAAVVVDGGGKGKGSGRKLAL</sequence>
<name>A0A0D2MX90_9CHLO</name>
<keyword evidence="7" id="KW-1185">Reference proteome</keyword>
<evidence type="ECO:0000313" key="6">
    <source>
        <dbReference type="EMBL" id="KIY98855.1"/>
    </source>
</evidence>
<evidence type="ECO:0000256" key="2">
    <source>
        <dbReference type="ARBA" id="ARBA00010271"/>
    </source>
</evidence>
<dbReference type="GeneID" id="25741981"/>
<dbReference type="Proteomes" id="UP000054498">
    <property type="component" value="Unassembled WGS sequence"/>
</dbReference>
<comment type="subcellular location">
    <subcellularLocation>
        <location evidence="1">Golgi apparatus membrane</location>
        <topology evidence="1">Single-pass type II membrane protein</topology>
    </subcellularLocation>
</comment>
<dbReference type="RefSeq" id="XP_013897875.1">
    <property type="nucleotide sequence ID" value="XM_014042421.1"/>
</dbReference>
<accession>A0A0D2MX90</accession>
<dbReference type="InterPro" id="IPR004263">
    <property type="entry name" value="Exostosin"/>
</dbReference>
<evidence type="ECO:0000256" key="1">
    <source>
        <dbReference type="ARBA" id="ARBA00004323"/>
    </source>
</evidence>
<evidence type="ECO:0000313" key="7">
    <source>
        <dbReference type="Proteomes" id="UP000054498"/>
    </source>
</evidence>
<gene>
    <name evidence="6" type="ORF">MNEG_9106</name>
</gene>
<organism evidence="6 7">
    <name type="scientific">Monoraphidium neglectum</name>
    <dbReference type="NCBI Taxonomy" id="145388"/>
    <lineage>
        <taxon>Eukaryota</taxon>
        <taxon>Viridiplantae</taxon>
        <taxon>Chlorophyta</taxon>
        <taxon>core chlorophytes</taxon>
        <taxon>Chlorophyceae</taxon>
        <taxon>CS clade</taxon>
        <taxon>Sphaeropleales</taxon>
        <taxon>Selenastraceae</taxon>
        <taxon>Monoraphidium</taxon>
    </lineage>
</organism>
<feature type="compositionally biased region" description="Pro residues" evidence="4">
    <location>
        <begin position="13"/>
        <end position="24"/>
    </location>
</feature>
<feature type="domain" description="Exostosin GT47" evidence="5">
    <location>
        <begin position="236"/>
        <end position="358"/>
    </location>
</feature>
<feature type="region of interest" description="Disordered" evidence="4">
    <location>
        <begin position="1"/>
        <end position="27"/>
    </location>
</feature>
<dbReference type="GO" id="GO:0016757">
    <property type="term" value="F:glycosyltransferase activity"/>
    <property type="evidence" value="ECO:0007669"/>
    <property type="project" value="InterPro"/>
</dbReference>
<dbReference type="InterPro" id="IPR040911">
    <property type="entry name" value="Exostosin_GT47"/>
</dbReference>